<dbReference type="EMBL" id="MNUE01000010">
    <property type="protein sequence ID" value="OJD36698.1"/>
    <property type="molecule type" value="Genomic_DNA"/>
</dbReference>
<feature type="compositionally biased region" description="Polar residues" evidence="1">
    <location>
        <begin position="188"/>
        <end position="217"/>
    </location>
</feature>
<accession>A0A1J9R934</accession>
<evidence type="ECO:0000313" key="3">
    <source>
        <dbReference type="Proteomes" id="UP000183809"/>
    </source>
</evidence>
<dbReference type="AlphaFoldDB" id="A0A1J9R934"/>
<dbReference type="RefSeq" id="XP_020132958.1">
    <property type="nucleotide sequence ID" value="XM_020269408.1"/>
</dbReference>
<evidence type="ECO:0000313" key="2">
    <source>
        <dbReference type="EMBL" id="OJD36698.1"/>
    </source>
</evidence>
<dbReference type="OrthoDB" id="5397183at2759"/>
<evidence type="ECO:0000256" key="1">
    <source>
        <dbReference type="SAM" id="MobiDB-lite"/>
    </source>
</evidence>
<sequence length="579" mass="63700">MPHSNWGFTPINRRKSPPESELAAPTQPSQQNQAARRRRKNPLIQKYLSPGKSASASMFERAAISHGEEPQVKKRKTIKHSEGDGKNHGATGNQARPKPNTSGRRVVSEGMRTSKPFAFSPIKPNHPTFNPRSAADKVVASSGINDQRPESISKDTPASSNAFKSIIGDTISVVSPLTSMDIISAHPTSSSTLENVSASQQTSCDGLQDYKATNENGRSPADRSDNAGDLQAKYSNHPLGHLFSSTTQSQHIPNHQRVHRLARNPQLGTIVEEAESDALPATHDNDGKCSISPPANYLKTIEDISDGFDMFDDGLSDTDLLCLVDANEIQLPQKDECGLSTSKFAARGYADEGCPQAVDYLDMDGFFAEDLELSEDENVNAMEAADASIGTATILNQVSSNIQKIQATPTTLFSSCAEAQNAQSPEHKPVLRPPFPDRAQERSPILGLSGATSLRVCFRIGEALNVGIQAVRERQSVVIELYARVRWAFREPRSVKQHFIFMDLYHDRPPYLDGTYDGWKGVELYEHDSGRFLERSDRPLTCRCVGKLKRDGKSWRLVIASIWEASIDDVEHVLRVIQS</sequence>
<protein>
    <submittedName>
        <fullName evidence="2">Sequence orphan</fullName>
    </submittedName>
</protein>
<feature type="compositionally biased region" description="Polar residues" evidence="1">
    <location>
        <begin position="90"/>
        <end position="103"/>
    </location>
</feature>
<dbReference type="Proteomes" id="UP000183809">
    <property type="component" value="Unassembled WGS sequence"/>
</dbReference>
<feature type="compositionally biased region" description="Polar residues" evidence="1">
    <location>
        <begin position="243"/>
        <end position="253"/>
    </location>
</feature>
<organism evidence="2 3">
    <name type="scientific">Diplodia corticola</name>
    <dbReference type="NCBI Taxonomy" id="236234"/>
    <lineage>
        <taxon>Eukaryota</taxon>
        <taxon>Fungi</taxon>
        <taxon>Dikarya</taxon>
        <taxon>Ascomycota</taxon>
        <taxon>Pezizomycotina</taxon>
        <taxon>Dothideomycetes</taxon>
        <taxon>Dothideomycetes incertae sedis</taxon>
        <taxon>Botryosphaeriales</taxon>
        <taxon>Botryosphaeriaceae</taxon>
        <taxon>Diplodia</taxon>
    </lineage>
</organism>
<name>A0A1J9R934_9PEZI</name>
<proteinExistence type="predicted"/>
<dbReference type="GeneID" id="31009667"/>
<gene>
    <name evidence="2" type="ORF">BKCO1_1000053</name>
</gene>
<feature type="region of interest" description="Disordered" evidence="1">
    <location>
        <begin position="1"/>
        <end position="157"/>
    </location>
</feature>
<feature type="region of interest" description="Disordered" evidence="1">
    <location>
        <begin position="188"/>
        <end position="257"/>
    </location>
</feature>
<keyword evidence="3" id="KW-1185">Reference proteome</keyword>
<comment type="caution">
    <text evidence="2">The sequence shown here is derived from an EMBL/GenBank/DDBJ whole genome shotgun (WGS) entry which is preliminary data.</text>
</comment>
<reference evidence="2 3" key="1">
    <citation type="submission" date="2016-10" db="EMBL/GenBank/DDBJ databases">
        <title>Proteomics and genomics reveal pathogen-plant mechanisms compatible with a hemibiotrophic lifestyle of Diplodia corticola.</title>
        <authorList>
            <person name="Fernandes I."/>
            <person name="De Jonge R."/>
            <person name="Van De Peer Y."/>
            <person name="Devreese B."/>
            <person name="Alves A."/>
            <person name="Esteves A.C."/>
        </authorList>
    </citation>
    <scope>NUCLEOTIDE SEQUENCE [LARGE SCALE GENOMIC DNA]</scope>
    <source>
        <strain evidence="2 3">CBS 112549</strain>
    </source>
</reference>